<dbReference type="AlphaFoldDB" id="A0A0F9IU68"/>
<evidence type="ECO:0000313" key="1">
    <source>
        <dbReference type="EMBL" id="KKM23529.1"/>
    </source>
</evidence>
<reference evidence="1" key="1">
    <citation type="journal article" date="2015" name="Nature">
        <title>Complex archaea that bridge the gap between prokaryotes and eukaryotes.</title>
        <authorList>
            <person name="Spang A."/>
            <person name="Saw J.H."/>
            <person name="Jorgensen S.L."/>
            <person name="Zaremba-Niedzwiedzka K."/>
            <person name="Martijn J."/>
            <person name="Lind A.E."/>
            <person name="van Eijk R."/>
            <person name="Schleper C."/>
            <person name="Guy L."/>
            <person name="Ettema T.J."/>
        </authorList>
    </citation>
    <scope>NUCLEOTIDE SEQUENCE</scope>
</reference>
<accession>A0A0F9IU68</accession>
<name>A0A0F9IU68_9ZZZZ</name>
<protein>
    <submittedName>
        <fullName evidence="1">Uncharacterized protein</fullName>
    </submittedName>
</protein>
<dbReference type="EMBL" id="LAZR01013106">
    <property type="protein sequence ID" value="KKM23529.1"/>
    <property type="molecule type" value="Genomic_DNA"/>
</dbReference>
<comment type="caution">
    <text evidence="1">The sequence shown here is derived from an EMBL/GenBank/DDBJ whole genome shotgun (WGS) entry which is preliminary data.</text>
</comment>
<gene>
    <name evidence="1" type="ORF">LCGC14_1614270</name>
</gene>
<proteinExistence type="predicted"/>
<organism evidence="1">
    <name type="scientific">marine sediment metagenome</name>
    <dbReference type="NCBI Taxonomy" id="412755"/>
    <lineage>
        <taxon>unclassified sequences</taxon>
        <taxon>metagenomes</taxon>
        <taxon>ecological metagenomes</taxon>
    </lineage>
</organism>
<sequence length="205" mass="22599">MSASSATLANLRDRVEALLVDTSNVIWGTSLLDEAIAQALAEYSEQRPLKSVATLALTSILSTNKREIDISSLTALVLVEALWAPYTTADDDPKERGFEHWLEDETLYLAMGDALETSESARIFYDKHHTINGLDSEATTTYRAGDDSIIVLGGVAYALLARGNDLTEQVTLSADTVDQLRDLSDDFFKEFRRRLGVVVASEPRR</sequence>